<feature type="transmembrane region" description="Helical" evidence="5">
    <location>
        <begin position="267"/>
        <end position="287"/>
    </location>
</feature>
<reference evidence="6" key="2">
    <citation type="journal article" date="2014" name="ISME J.">
        <title>Microbial stratification in low pH oxic and suboxic macroscopic growths along an acid mine drainage.</title>
        <authorList>
            <person name="Mendez-Garcia C."/>
            <person name="Mesa V."/>
            <person name="Sprenger R.R."/>
            <person name="Richter M."/>
            <person name="Diez M.S."/>
            <person name="Solano J."/>
            <person name="Bargiela R."/>
            <person name="Golyshina O.V."/>
            <person name="Manteca A."/>
            <person name="Ramos J.L."/>
            <person name="Gallego J.R."/>
            <person name="Llorente I."/>
            <person name="Martins Dos Santos V.A."/>
            <person name="Jensen O.N."/>
            <person name="Pelaez A.I."/>
            <person name="Sanchez J."/>
            <person name="Ferrer M."/>
        </authorList>
    </citation>
    <scope>NUCLEOTIDE SEQUENCE</scope>
</reference>
<feature type="transmembrane region" description="Helical" evidence="5">
    <location>
        <begin position="31"/>
        <end position="55"/>
    </location>
</feature>
<keyword evidence="6" id="KW-0808">Transferase</keyword>
<sequence>MLKLTRIEHSVMLVIAVLAGELIVARHLPGAYVLLLSLIVPIFVSMGSFAINDYFDVEVDTLNKKVKRPIVSGAISREGAMYVAAASFAVGVAASALINYYAFAIALVFAALAALYSYKLKEMLLVGNIYIAFSMAIPFIFGDYVMSTSLNANIVLISMVILVSGTAREIHGMIRDYHGDTQARRIRNLPYHIGLKRSSYTAMVLYLSGIAISIFMFFFQKPFSYNLVYIVPILITDLMLLYVSAFYAKNYRAAREGVFDTARNVSLGAMALALVAYLLSSALYVGIFSI</sequence>
<name>T1A6L0_9ZZZZ</name>
<evidence type="ECO:0000256" key="3">
    <source>
        <dbReference type="ARBA" id="ARBA00022989"/>
    </source>
</evidence>
<protein>
    <submittedName>
        <fullName evidence="6">UbiA prenyltransferase</fullName>
        <ecNumber evidence="6">2.5.1.-</ecNumber>
    </submittedName>
</protein>
<keyword evidence="4 5" id="KW-0472">Membrane</keyword>
<keyword evidence="2 5" id="KW-0812">Transmembrane</keyword>
<evidence type="ECO:0000313" key="6">
    <source>
        <dbReference type="EMBL" id="EQD37490.1"/>
    </source>
</evidence>
<dbReference type="Pfam" id="PF01040">
    <property type="entry name" value="UbiA"/>
    <property type="match status" value="1"/>
</dbReference>
<proteinExistence type="predicted"/>
<feature type="transmembrane region" description="Helical" evidence="5">
    <location>
        <begin position="125"/>
        <end position="144"/>
    </location>
</feature>
<evidence type="ECO:0000256" key="4">
    <source>
        <dbReference type="ARBA" id="ARBA00023136"/>
    </source>
</evidence>
<evidence type="ECO:0000256" key="5">
    <source>
        <dbReference type="SAM" id="Phobius"/>
    </source>
</evidence>
<dbReference type="EMBL" id="AUZY01010731">
    <property type="protein sequence ID" value="EQD37490.1"/>
    <property type="molecule type" value="Genomic_DNA"/>
</dbReference>
<dbReference type="GO" id="GO:0016020">
    <property type="term" value="C:membrane"/>
    <property type="evidence" value="ECO:0007669"/>
    <property type="project" value="UniProtKB-SubCell"/>
</dbReference>
<keyword evidence="3 5" id="KW-1133">Transmembrane helix</keyword>
<dbReference type="Gene3D" id="1.10.357.140">
    <property type="entry name" value="UbiA prenyltransferase"/>
    <property type="match status" value="1"/>
</dbReference>
<feature type="transmembrane region" description="Helical" evidence="5">
    <location>
        <begin position="7"/>
        <end position="25"/>
    </location>
</feature>
<dbReference type="InterPro" id="IPR000537">
    <property type="entry name" value="UbiA_prenyltransferase"/>
</dbReference>
<evidence type="ECO:0000256" key="1">
    <source>
        <dbReference type="ARBA" id="ARBA00004141"/>
    </source>
</evidence>
<comment type="subcellular location">
    <subcellularLocation>
        <location evidence="1">Membrane</location>
        <topology evidence="1">Multi-pass membrane protein</topology>
    </subcellularLocation>
</comment>
<feature type="transmembrane region" description="Helical" evidence="5">
    <location>
        <begin position="150"/>
        <end position="167"/>
    </location>
</feature>
<dbReference type="EC" id="2.5.1.-" evidence="6"/>
<feature type="transmembrane region" description="Helical" evidence="5">
    <location>
        <begin position="200"/>
        <end position="219"/>
    </location>
</feature>
<dbReference type="PANTHER" id="PTHR42723:SF1">
    <property type="entry name" value="CHLOROPHYLL SYNTHASE, CHLOROPLASTIC"/>
    <property type="match status" value="1"/>
</dbReference>
<feature type="transmembrane region" description="Helical" evidence="5">
    <location>
        <begin position="75"/>
        <end position="94"/>
    </location>
</feature>
<evidence type="ECO:0000256" key="2">
    <source>
        <dbReference type="ARBA" id="ARBA00022692"/>
    </source>
</evidence>
<feature type="transmembrane region" description="Helical" evidence="5">
    <location>
        <begin position="225"/>
        <end position="247"/>
    </location>
</feature>
<dbReference type="PANTHER" id="PTHR42723">
    <property type="entry name" value="CHLOROPHYLL SYNTHASE"/>
    <property type="match status" value="1"/>
</dbReference>
<organism evidence="6">
    <name type="scientific">mine drainage metagenome</name>
    <dbReference type="NCBI Taxonomy" id="410659"/>
    <lineage>
        <taxon>unclassified sequences</taxon>
        <taxon>metagenomes</taxon>
        <taxon>ecological metagenomes</taxon>
    </lineage>
</organism>
<dbReference type="GO" id="GO:0016765">
    <property type="term" value="F:transferase activity, transferring alkyl or aryl (other than methyl) groups"/>
    <property type="evidence" value="ECO:0007669"/>
    <property type="project" value="InterPro"/>
</dbReference>
<comment type="caution">
    <text evidence="6">The sequence shown here is derived from an EMBL/GenBank/DDBJ whole genome shotgun (WGS) entry which is preliminary data.</text>
</comment>
<dbReference type="InterPro" id="IPR044878">
    <property type="entry name" value="UbiA_sf"/>
</dbReference>
<reference evidence="6" key="1">
    <citation type="submission" date="2013-08" db="EMBL/GenBank/DDBJ databases">
        <authorList>
            <person name="Mendez C."/>
            <person name="Richter M."/>
            <person name="Ferrer M."/>
            <person name="Sanchez J."/>
        </authorList>
    </citation>
    <scope>NUCLEOTIDE SEQUENCE</scope>
</reference>
<dbReference type="AlphaFoldDB" id="T1A6L0"/>
<feature type="transmembrane region" description="Helical" evidence="5">
    <location>
        <begin position="100"/>
        <end position="118"/>
    </location>
</feature>
<dbReference type="InterPro" id="IPR050475">
    <property type="entry name" value="Prenyltransferase_related"/>
</dbReference>
<accession>T1A6L0</accession>
<gene>
    <name evidence="6" type="ORF">B1B_16142</name>
</gene>